<dbReference type="CDD" id="cd00067">
    <property type="entry name" value="GAL4"/>
    <property type="match status" value="1"/>
</dbReference>
<sequence>MSAGRPFVRPASQDTNSPLSMASESKVYKKRPHRKVKSGCGTCKRRKIKCDEEKPICSNCARYCSECLYPSANSDTPRDGSASTSMTPPFIKTPESTFDDSPISQRSTGVHDLPTRDLALMHQWSISTCYSFGNGLLGGGDPWRIDIPILAQQFPFLMRGILAVTSLHLSKSTIDPALRYQYVHLAAYHQDLALPEYRAALVDVTEKNVTAILAFSILTVIYSFATAKEAGTLFSSGCPEWLLLSRGVGQIPPHWENWIERGVLGRQTMHRRKIQSIDAKLYPEDYRLLALHGMLSTLRPEEQNEAEHYIEALYWLRQAFAHAHFPDSRISPMCAVMYWVEHVSQAFLDLLMLQKSRAIILLAHFCVLMKRASHIWYAAGAAEDILSELQQILNPKFLPWIQWPLQTFGMV</sequence>
<dbReference type="OrthoDB" id="5386330at2759"/>
<dbReference type="PROSITE" id="PS00463">
    <property type="entry name" value="ZN2_CY6_FUNGAL_1"/>
    <property type="match status" value="1"/>
</dbReference>
<feature type="compositionally biased region" description="Polar residues" evidence="2">
    <location>
        <begin position="12"/>
        <end position="23"/>
    </location>
</feature>
<protein>
    <recommendedName>
        <fullName evidence="3">Zn(2)-C6 fungal-type domain-containing protein</fullName>
    </recommendedName>
</protein>
<evidence type="ECO:0000313" key="5">
    <source>
        <dbReference type="Proteomes" id="UP000799757"/>
    </source>
</evidence>
<dbReference type="InterPro" id="IPR036864">
    <property type="entry name" value="Zn2-C6_fun-type_DNA-bd_sf"/>
</dbReference>
<dbReference type="SUPFAM" id="SSF57701">
    <property type="entry name" value="Zn2/Cys6 DNA-binding domain"/>
    <property type="match status" value="1"/>
</dbReference>
<dbReference type="AlphaFoldDB" id="A0A6A6XQH0"/>
<proteinExistence type="predicted"/>
<feature type="region of interest" description="Disordered" evidence="2">
    <location>
        <begin position="73"/>
        <end position="109"/>
    </location>
</feature>
<dbReference type="InterPro" id="IPR001138">
    <property type="entry name" value="Zn2Cys6_DnaBD"/>
</dbReference>
<dbReference type="PROSITE" id="PS50048">
    <property type="entry name" value="ZN2_CY6_FUNGAL_2"/>
    <property type="match status" value="1"/>
</dbReference>
<evidence type="ECO:0000256" key="2">
    <source>
        <dbReference type="SAM" id="MobiDB-lite"/>
    </source>
</evidence>
<keyword evidence="1" id="KW-0539">Nucleus</keyword>
<dbReference type="Proteomes" id="UP000799757">
    <property type="component" value="Unassembled WGS sequence"/>
</dbReference>
<evidence type="ECO:0000313" key="4">
    <source>
        <dbReference type="EMBL" id="KAF2798393.1"/>
    </source>
</evidence>
<dbReference type="SMART" id="SM00066">
    <property type="entry name" value="GAL4"/>
    <property type="match status" value="1"/>
</dbReference>
<dbReference type="PANTHER" id="PTHR47784:SF5">
    <property type="entry name" value="STEROL UPTAKE CONTROL PROTEIN 2"/>
    <property type="match status" value="1"/>
</dbReference>
<evidence type="ECO:0000259" key="3">
    <source>
        <dbReference type="PROSITE" id="PS50048"/>
    </source>
</evidence>
<dbReference type="PANTHER" id="PTHR47784">
    <property type="entry name" value="STEROL UPTAKE CONTROL PROTEIN 2"/>
    <property type="match status" value="1"/>
</dbReference>
<dbReference type="GO" id="GO:0001228">
    <property type="term" value="F:DNA-binding transcription activator activity, RNA polymerase II-specific"/>
    <property type="evidence" value="ECO:0007669"/>
    <property type="project" value="TreeGrafter"/>
</dbReference>
<feature type="domain" description="Zn(2)-C6 fungal-type" evidence="3">
    <location>
        <begin position="39"/>
        <end position="69"/>
    </location>
</feature>
<dbReference type="InterPro" id="IPR053157">
    <property type="entry name" value="Sterol_Uptake_Regulator"/>
</dbReference>
<dbReference type="EMBL" id="MU001785">
    <property type="protein sequence ID" value="KAF2798393.1"/>
    <property type="molecule type" value="Genomic_DNA"/>
</dbReference>
<keyword evidence="5" id="KW-1185">Reference proteome</keyword>
<dbReference type="Gene3D" id="4.10.240.10">
    <property type="entry name" value="Zn(2)-C6 fungal-type DNA-binding domain"/>
    <property type="match status" value="1"/>
</dbReference>
<accession>A0A6A6XQH0</accession>
<dbReference type="Pfam" id="PF00172">
    <property type="entry name" value="Zn_clus"/>
    <property type="match status" value="1"/>
</dbReference>
<feature type="region of interest" description="Disordered" evidence="2">
    <location>
        <begin position="1"/>
        <end position="31"/>
    </location>
</feature>
<name>A0A6A6XQH0_9PLEO</name>
<evidence type="ECO:0000256" key="1">
    <source>
        <dbReference type="ARBA" id="ARBA00023242"/>
    </source>
</evidence>
<feature type="compositionally biased region" description="Polar residues" evidence="2">
    <location>
        <begin position="73"/>
        <end position="87"/>
    </location>
</feature>
<dbReference type="GO" id="GO:0008270">
    <property type="term" value="F:zinc ion binding"/>
    <property type="evidence" value="ECO:0007669"/>
    <property type="project" value="InterPro"/>
</dbReference>
<gene>
    <name evidence="4" type="ORF">K505DRAFT_109254</name>
</gene>
<reference evidence="4" key="1">
    <citation type="journal article" date="2020" name="Stud. Mycol.">
        <title>101 Dothideomycetes genomes: a test case for predicting lifestyles and emergence of pathogens.</title>
        <authorList>
            <person name="Haridas S."/>
            <person name="Albert R."/>
            <person name="Binder M."/>
            <person name="Bloem J."/>
            <person name="Labutti K."/>
            <person name="Salamov A."/>
            <person name="Andreopoulos B."/>
            <person name="Baker S."/>
            <person name="Barry K."/>
            <person name="Bills G."/>
            <person name="Bluhm B."/>
            <person name="Cannon C."/>
            <person name="Castanera R."/>
            <person name="Culley D."/>
            <person name="Daum C."/>
            <person name="Ezra D."/>
            <person name="Gonzalez J."/>
            <person name="Henrissat B."/>
            <person name="Kuo A."/>
            <person name="Liang C."/>
            <person name="Lipzen A."/>
            <person name="Lutzoni F."/>
            <person name="Magnuson J."/>
            <person name="Mondo S."/>
            <person name="Nolan M."/>
            <person name="Ohm R."/>
            <person name="Pangilinan J."/>
            <person name="Park H.-J."/>
            <person name="Ramirez L."/>
            <person name="Alfaro M."/>
            <person name="Sun H."/>
            <person name="Tritt A."/>
            <person name="Yoshinaga Y."/>
            <person name="Zwiers L.-H."/>
            <person name="Turgeon B."/>
            <person name="Goodwin S."/>
            <person name="Spatafora J."/>
            <person name="Crous P."/>
            <person name="Grigoriev I."/>
        </authorList>
    </citation>
    <scope>NUCLEOTIDE SEQUENCE</scope>
    <source>
        <strain evidence="4">CBS 109.77</strain>
    </source>
</reference>
<organism evidence="4 5">
    <name type="scientific">Melanomma pulvis-pyrius CBS 109.77</name>
    <dbReference type="NCBI Taxonomy" id="1314802"/>
    <lineage>
        <taxon>Eukaryota</taxon>
        <taxon>Fungi</taxon>
        <taxon>Dikarya</taxon>
        <taxon>Ascomycota</taxon>
        <taxon>Pezizomycotina</taxon>
        <taxon>Dothideomycetes</taxon>
        <taxon>Pleosporomycetidae</taxon>
        <taxon>Pleosporales</taxon>
        <taxon>Melanommataceae</taxon>
        <taxon>Melanomma</taxon>
    </lineage>
</organism>